<protein>
    <submittedName>
        <fullName evidence="1">DUF2164 domain-containing protein</fullName>
    </submittedName>
</protein>
<sequence length="76" mass="9082">MRLRSDQKTVIIQKLQDYYYQEHEKELGIIGAENLYDFFMKNCAPLIYNLAIEDIQGVILQQFESIQEDIEVLKKR</sequence>
<gene>
    <name evidence="1" type="ORF">ACFSTF_05490</name>
</gene>
<accession>A0ABW5PPG7</accession>
<dbReference type="Pfam" id="PF09932">
    <property type="entry name" value="DUF2164"/>
    <property type="match status" value="1"/>
</dbReference>
<dbReference type="RefSeq" id="WP_141189388.1">
    <property type="nucleotide sequence ID" value="NZ_JBHUMR010000008.1"/>
</dbReference>
<dbReference type="Proteomes" id="UP001597458">
    <property type="component" value="Unassembled WGS sequence"/>
</dbReference>
<reference evidence="2" key="1">
    <citation type="journal article" date="2019" name="Int. J. Syst. Evol. Microbiol.">
        <title>The Global Catalogue of Microorganisms (GCM) 10K type strain sequencing project: providing services to taxonomists for standard genome sequencing and annotation.</title>
        <authorList>
            <consortium name="The Broad Institute Genomics Platform"/>
            <consortium name="The Broad Institute Genome Sequencing Center for Infectious Disease"/>
            <person name="Wu L."/>
            <person name="Ma J."/>
        </authorList>
    </citation>
    <scope>NUCLEOTIDE SEQUENCE [LARGE SCALE GENOMIC DNA]</scope>
    <source>
        <strain evidence="2">TISTR 2241</strain>
    </source>
</reference>
<evidence type="ECO:0000313" key="1">
    <source>
        <dbReference type="EMBL" id="MFD2616761.1"/>
    </source>
</evidence>
<name>A0ABW5PPG7_9BACI</name>
<dbReference type="InterPro" id="IPR018680">
    <property type="entry name" value="DUF2164"/>
</dbReference>
<evidence type="ECO:0000313" key="2">
    <source>
        <dbReference type="Proteomes" id="UP001597458"/>
    </source>
</evidence>
<organism evidence="1 2">
    <name type="scientific">Terrilactibacillus laevilacticus</name>
    <dbReference type="NCBI Taxonomy" id="1380157"/>
    <lineage>
        <taxon>Bacteria</taxon>
        <taxon>Bacillati</taxon>
        <taxon>Bacillota</taxon>
        <taxon>Bacilli</taxon>
        <taxon>Bacillales</taxon>
        <taxon>Bacillaceae</taxon>
        <taxon>Terrilactibacillus</taxon>
    </lineage>
</organism>
<comment type="caution">
    <text evidence="1">The sequence shown here is derived from an EMBL/GenBank/DDBJ whole genome shotgun (WGS) entry which is preliminary data.</text>
</comment>
<dbReference type="EMBL" id="JBHUMR010000008">
    <property type="protein sequence ID" value="MFD2616761.1"/>
    <property type="molecule type" value="Genomic_DNA"/>
</dbReference>
<keyword evidence="2" id="KW-1185">Reference proteome</keyword>
<proteinExistence type="predicted"/>